<dbReference type="InterPro" id="IPR000719">
    <property type="entry name" value="Prot_kinase_dom"/>
</dbReference>
<keyword evidence="14" id="KW-1185">Reference proteome</keyword>
<feature type="compositionally biased region" description="Acidic residues" evidence="9">
    <location>
        <begin position="246"/>
        <end position="279"/>
    </location>
</feature>
<evidence type="ECO:0000259" key="12">
    <source>
        <dbReference type="PROSITE" id="PS51285"/>
    </source>
</evidence>
<evidence type="ECO:0000256" key="8">
    <source>
        <dbReference type="PROSITE-ProRule" id="PRU10141"/>
    </source>
</evidence>
<evidence type="ECO:0000256" key="6">
    <source>
        <dbReference type="ARBA" id="ARBA00022840"/>
    </source>
</evidence>
<dbReference type="SMART" id="SM00220">
    <property type="entry name" value="S_TKc"/>
    <property type="match status" value="1"/>
</dbReference>
<accession>A0AAE9JAF1</accession>
<feature type="compositionally biased region" description="Acidic residues" evidence="9">
    <location>
        <begin position="222"/>
        <end position="237"/>
    </location>
</feature>
<evidence type="ECO:0000256" key="9">
    <source>
        <dbReference type="SAM" id="MobiDB-lite"/>
    </source>
</evidence>
<dbReference type="SUPFAM" id="SSF57667">
    <property type="entry name" value="beta-beta-alpha zinc fingers"/>
    <property type="match status" value="1"/>
</dbReference>
<sequence length="604" mass="68495">MGKSNNYLNCAICKKICTTGNQLRRHQKSIHVGKWTHECNVCLKKFHSESSLRLHQLSHASTRDQKCPECAKCFKSLGGVRSHLKCHHKERGDFLNVWKKHKEFIQNGLAPPADAPGVPEAEAPEPDALDVDDPEEQAAGPIAPEAPENLDADAPEEHAQEAPEAPDAPAQDPEEQALEPEVPEDPELEVPDAPDAPEEGAPEPEVPEDPEREVPDAPDAPVEVDPEADPMEEDEADPEHQQAAGPEEEEEEEEEEDEDDEEEEEEEEEDEEDPEDLDAPEAPEAVQAPLRQPIPPPRELAQYELLKVIGSGTFGTVFQAKQIYSEDIWAIKVVKKPKKGPESECLKREIKFLQKKYNSPFLCKMEEVFENTVKVYFVLEFMAGGDLFHWTSHGALREKNVRFYMSELVLAVEFLHKEKYIHRDIKRENIFVHGSGHIKLADFGLVRRLQRGETLNNPCGTHLSPEMKQAPISYGLPANVWAVGVVMYELATGEVVHDNSHLKDPRTMKLRNVGRLRKPCKDLLKALLAEEPEERPKIRHVKRMEFFEGLNWRTVAEQVPPRIPTLDDDNDLRYFPRDEKAKDPVDDSTDYIRVWDGGFIPRGY</sequence>
<organism evidence="13 14">
    <name type="scientific">Caenorhabditis briggsae</name>
    <dbReference type="NCBI Taxonomy" id="6238"/>
    <lineage>
        <taxon>Eukaryota</taxon>
        <taxon>Metazoa</taxon>
        <taxon>Ecdysozoa</taxon>
        <taxon>Nematoda</taxon>
        <taxon>Chromadorea</taxon>
        <taxon>Rhabditida</taxon>
        <taxon>Rhabditina</taxon>
        <taxon>Rhabditomorpha</taxon>
        <taxon>Rhabditoidea</taxon>
        <taxon>Rhabditidae</taxon>
        <taxon>Peloderinae</taxon>
        <taxon>Caenorhabditis</taxon>
    </lineage>
</organism>
<reference evidence="13 14" key="1">
    <citation type="submission" date="2022-04" db="EMBL/GenBank/DDBJ databases">
        <title>Chromosome-level reference genomes for two strains of Caenorhabditis briggsae: an improved platform for comparative genomics.</title>
        <authorList>
            <person name="Stevens L."/>
            <person name="Andersen E."/>
        </authorList>
    </citation>
    <scope>NUCLEOTIDE SEQUENCE [LARGE SCALE GENOMIC DNA]</scope>
    <source>
        <strain evidence="13">VX34</strain>
        <tissue evidence="13">Whole-organism</tissue>
    </source>
</reference>
<dbReference type="PANTHER" id="PTHR24351">
    <property type="entry name" value="RIBOSOMAL PROTEIN S6 KINASE"/>
    <property type="match status" value="1"/>
</dbReference>
<evidence type="ECO:0000256" key="1">
    <source>
        <dbReference type="ARBA" id="ARBA00022527"/>
    </source>
</evidence>
<dbReference type="PROSITE" id="PS50157">
    <property type="entry name" value="ZINC_FINGER_C2H2_2"/>
    <property type="match status" value="3"/>
</dbReference>
<evidence type="ECO:0000256" key="2">
    <source>
        <dbReference type="ARBA" id="ARBA00022553"/>
    </source>
</evidence>
<keyword evidence="2" id="KW-0597">Phosphoprotein</keyword>
<dbReference type="SMART" id="SM00355">
    <property type="entry name" value="ZnF_C2H2"/>
    <property type="match status" value="3"/>
</dbReference>
<feature type="compositionally biased region" description="Acidic residues" evidence="9">
    <location>
        <begin position="122"/>
        <end position="136"/>
    </location>
</feature>
<evidence type="ECO:0000256" key="5">
    <source>
        <dbReference type="ARBA" id="ARBA00022777"/>
    </source>
</evidence>
<feature type="domain" description="C2H2-type" evidence="11">
    <location>
        <begin position="65"/>
        <end position="92"/>
    </location>
</feature>
<feature type="domain" description="Protein kinase" evidence="10">
    <location>
        <begin position="303"/>
        <end position="547"/>
    </location>
</feature>
<feature type="domain" description="C2H2-type" evidence="11">
    <location>
        <begin position="8"/>
        <end position="36"/>
    </location>
</feature>
<dbReference type="InterPro" id="IPR008271">
    <property type="entry name" value="Ser/Thr_kinase_AS"/>
</dbReference>
<dbReference type="PROSITE" id="PS51285">
    <property type="entry name" value="AGC_KINASE_CTER"/>
    <property type="match status" value="1"/>
</dbReference>
<dbReference type="EMBL" id="CP092621">
    <property type="protein sequence ID" value="UMM20571.1"/>
    <property type="molecule type" value="Genomic_DNA"/>
</dbReference>
<name>A0AAE9JAF1_CAEBR</name>
<evidence type="ECO:0000259" key="10">
    <source>
        <dbReference type="PROSITE" id="PS50011"/>
    </source>
</evidence>
<feature type="region of interest" description="Disordered" evidence="9">
    <location>
        <begin position="108"/>
        <end position="279"/>
    </location>
</feature>
<dbReference type="PROSITE" id="PS00028">
    <property type="entry name" value="ZINC_FINGER_C2H2_1"/>
    <property type="match status" value="3"/>
</dbReference>
<keyword evidence="5" id="KW-0418">Kinase</keyword>
<evidence type="ECO:0000256" key="4">
    <source>
        <dbReference type="ARBA" id="ARBA00022741"/>
    </source>
</evidence>
<keyword evidence="1" id="KW-0723">Serine/threonine-protein kinase</keyword>
<dbReference type="InterPro" id="IPR036236">
    <property type="entry name" value="Znf_C2H2_sf"/>
</dbReference>
<gene>
    <name evidence="13" type="ORF">L5515_015793</name>
</gene>
<feature type="compositionally biased region" description="Low complexity" evidence="9">
    <location>
        <begin position="110"/>
        <end position="121"/>
    </location>
</feature>
<keyword evidence="6 8" id="KW-0067">ATP-binding</keyword>
<evidence type="ECO:0000256" key="7">
    <source>
        <dbReference type="PROSITE-ProRule" id="PRU00042"/>
    </source>
</evidence>
<dbReference type="PROSITE" id="PS00108">
    <property type="entry name" value="PROTEIN_KINASE_ST"/>
    <property type="match status" value="1"/>
</dbReference>
<dbReference type="Pfam" id="PF00069">
    <property type="entry name" value="Pkinase"/>
    <property type="match status" value="1"/>
</dbReference>
<dbReference type="AlphaFoldDB" id="A0AAE9JAF1"/>
<feature type="compositionally biased region" description="Acidic residues" evidence="9">
    <location>
        <begin position="172"/>
        <end position="211"/>
    </location>
</feature>
<dbReference type="Gene3D" id="3.30.160.60">
    <property type="entry name" value="Classic Zinc Finger"/>
    <property type="match status" value="1"/>
</dbReference>
<dbReference type="GO" id="GO:0008270">
    <property type="term" value="F:zinc ion binding"/>
    <property type="evidence" value="ECO:0007669"/>
    <property type="project" value="UniProtKB-KW"/>
</dbReference>
<keyword evidence="7" id="KW-0863">Zinc-finger</keyword>
<feature type="binding site" evidence="8">
    <location>
        <position position="336"/>
    </location>
    <ligand>
        <name>ATP</name>
        <dbReference type="ChEBI" id="CHEBI:30616"/>
    </ligand>
</feature>
<evidence type="ECO:0000256" key="3">
    <source>
        <dbReference type="ARBA" id="ARBA00022679"/>
    </source>
</evidence>
<feature type="domain" description="AGC-kinase C-terminal" evidence="12">
    <location>
        <begin position="548"/>
        <end position="604"/>
    </location>
</feature>
<feature type="compositionally biased region" description="Low complexity" evidence="9">
    <location>
        <begin position="162"/>
        <end position="171"/>
    </location>
</feature>
<evidence type="ECO:0000313" key="13">
    <source>
        <dbReference type="EMBL" id="UMM20571.1"/>
    </source>
</evidence>
<dbReference type="InterPro" id="IPR013087">
    <property type="entry name" value="Znf_C2H2_type"/>
</dbReference>
<protein>
    <submittedName>
        <fullName evidence="13">Uncharacterized protein</fullName>
    </submittedName>
</protein>
<dbReference type="PROSITE" id="PS00107">
    <property type="entry name" value="PROTEIN_KINASE_ATP"/>
    <property type="match status" value="1"/>
</dbReference>
<dbReference type="InterPro" id="IPR011009">
    <property type="entry name" value="Kinase-like_dom_sf"/>
</dbReference>
<keyword evidence="7" id="KW-0479">Metal-binding</keyword>
<keyword evidence="4 8" id="KW-0547">Nucleotide-binding</keyword>
<dbReference type="Gene3D" id="1.10.510.10">
    <property type="entry name" value="Transferase(Phosphotransferase) domain 1"/>
    <property type="match status" value="1"/>
</dbReference>
<dbReference type="Proteomes" id="UP000829354">
    <property type="component" value="Chromosome II"/>
</dbReference>
<dbReference type="GO" id="GO:0005524">
    <property type="term" value="F:ATP binding"/>
    <property type="evidence" value="ECO:0007669"/>
    <property type="project" value="UniProtKB-UniRule"/>
</dbReference>
<dbReference type="InterPro" id="IPR017441">
    <property type="entry name" value="Protein_kinase_ATP_BS"/>
</dbReference>
<evidence type="ECO:0000259" key="11">
    <source>
        <dbReference type="PROSITE" id="PS50157"/>
    </source>
</evidence>
<evidence type="ECO:0000313" key="14">
    <source>
        <dbReference type="Proteomes" id="UP000829354"/>
    </source>
</evidence>
<dbReference type="SUPFAM" id="SSF56112">
    <property type="entry name" value="Protein kinase-like (PK-like)"/>
    <property type="match status" value="1"/>
</dbReference>
<keyword evidence="7" id="KW-0862">Zinc</keyword>
<dbReference type="Gene3D" id="3.30.200.20">
    <property type="entry name" value="Phosphorylase Kinase, domain 1"/>
    <property type="match status" value="1"/>
</dbReference>
<dbReference type="GO" id="GO:0004674">
    <property type="term" value="F:protein serine/threonine kinase activity"/>
    <property type="evidence" value="ECO:0007669"/>
    <property type="project" value="UniProtKB-KW"/>
</dbReference>
<dbReference type="PROSITE" id="PS50011">
    <property type="entry name" value="PROTEIN_KINASE_DOM"/>
    <property type="match status" value="1"/>
</dbReference>
<keyword evidence="3" id="KW-0808">Transferase</keyword>
<proteinExistence type="predicted"/>
<dbReference type="InterPro" id="IPR000961">
    <property type="entry name" value="AGC-kinase_C"/>
</dbReference>
<feature type="domain" description="C2H2-type" evidence="11">
    <location>
        <begin position="37"/>
        <end position="64"/>
    </location>
</feature>